<dbReference type="EMBL" id="WJQU01000004">
    <property type="protein sequence ID" value="KAJ6636227.1"/>
    <property type="molecule type" value="Genomic_DNA"/>
</dbReference>
<feature type="region of interest" description="Disordered" evidence="14">
    <location>
        <begin position="570"/>
        <end position="600"/>
    </location>
</feature>
<comment type="similarity">
    <text evidence="2 13">Belongs to the tweety family.</text>
</comment>
<dbReference type="Proteomes" id="UP001151699">
    <property type="component" value="Chromosome C"/>
</dbReference>
<feature type="compositionally biased region" description="Pro residues" evidence="14">
    <location>
        <begin position="734"/>
        <end position="745"/>
    </location>
</feature>
<dbReference type="GO" id="GO:0034707">
    <property type="term" value="C:chloride channel complex"/>
    <property type="evidence" value="ECO:0007669"/>
    <property type="project" value="UniProtKB-UniRule"/>
</dbReference>
<evidence type="ECO:0000313" key="15">
    <source>
        <dbReference type="EMBL" id="KAJ6636227.1"/>
    </source>
</evidence>
<evidence type="ECO:0000256" key="1">
    <source>
        <dbReference type="ARBA" id="ARBA00004651"/>
    </source>
</evidence>
<dbReference type="PANTHER" id="PTHR12424:SF18">
    <property type="entry name" value="PROTEIN TWEETY-2"/>
    <property type="match status" value="1"/>
</dbReference>
<feature type="region of interest" description="Disordered" evidence="14">
    <location>
        <begin position="476"/>
        <end position="536"/>
    </location>
</feature>
<feature type="compositionally biased region" description="Low complexity" evidence="14">
    <location>
        <begin position="768"/>
        <end position="783"/>
    </location>
</feature>
<keyword evidence="12 13" id="KW-0407">Ion channel</keyword>
<feature type="transmembrane region" description="Helical" evidence="13">
    <location>
        <begin position="94"/>
        <end position="111"/>
    </location>
</feature>
<evidence type="ECO:0000256" key="10">
    <source>
        <dbReference type="ARBA" id="ARBA00023180"/>
    </source>
</evidence>
<feature type="transmembrane region" description="Helical" evidence="13">
    <location>
        <begin position="50"/>
        <end position="73"/>
    </location>
</feature>
<evidence type="ECO:0000256" key="9">
    <source>
        <dbReference type="ARBA" id="ARBA00023173"/>
    </source>
</evidence>
<dbReference type="GO" id="GO:0005886">
    <property type="term" value="C:plasma membrane"/>
    <property type="evidence" value="ECO:0007669"/>
    <property type="project" value="UniProtKB-SubCell"/>
</dbReference>
<reference evidence="15" key="1">
    <citation type="submission" date="2022-07" db="EMBL/GenBank/DDBJ databases">
        <authorList>
            <person name="Trinca V."/>
            <person name="Uliana J.V.C."/>
            <person name="Torres T.T."/>
            <person name="Ward R.J."/>
            <person name="Monesi N."/>
        </authorList>
    </citation>
    <scope>NUCLEOTIDE SEQUENCE</scope>
    <source>
        <strain evidence="15">HSMRA1968</strain>
        <tissue evidence="15">Whole embryos</tissue>
    </source>
</reference>
<evidence type="ECO:0000256" key="14">
    <source>
        <dbReference type="SAM" id="MobiDB-lite"/>
    </source>
</evidence>
<feature type="compositionally biased region" description="Polar residues" evidence="14">
    <location>
        <begin position="702"/>
        <end position="715"/>
    </location>
</feature>
<feature type="compositionally biased region" description="Basic and acidic residues" evidence="14">
    <location>
        <begin position="515"/>
        <end position="527"/>
    </location>
</feature>
<feature type="region of interest" description="Disordered" evidence="14">
    <location>
        <begin position="627"/>
        <end position="647"/>
    </location>
</feature>
<keyword evidence="8 13" id="KW-0472">Membrane</keyword>
<organism evidence="15 16">
    <name type="scientific">Pseudolycoriella hygida</name>
    <dbReference type="NCBI Taxonomy" id="35572"/>
    <lineage>
        <taxon>Eukaryota</taxon>
        <taxon>Metazoa</taxon>
        <taxon>Ecdysozoa</taxon>
        <taxon>Arthropoda</taxon>
        <taxon>Hexapoda</taxon>
        <taxon>Insecta</taxon>
        <taxon>Pterygota</taxon>
        <taxon>Neoptera</taxon>
        <taxon>Endopterygota</taxon>
        <taxon>Diptera</taxon>
        <taxon>Nematocera</taxon>
        <taxon>Sciaroidea</taxon>
        <taxon>Sciaridae</taxon>
        <taxon>Pseudolycoriella</taxon>
    </lineage>
</organism>
<dbReference type="GO" id="GO:0005229">
    <property type="term" value="F:intracellularly calcium-gated chloride channel activity"/>
    <property type="evidence" value="ECO:0007669"/>
    <property type="project" value="TreeGrafter"/>
</dbReference>
<dbReference type="GO" id="GO:0072320">
    <property type="term" value="F:volume-sensitive chloride channel activity"/>
    <property type="evidence" value="ECO:0007669"/>
    <property type="project" value="TreeGrafter"/>
</dbReference>
<sequence>MSRKMDLDFNYPNSPNLVVKVLHSVPHVNITLHIVNDTFNPNSNIYIESLGILASIPAAILILALVGLLLYLLTRCCDRKPRKTKSQSCQKCTLITITLLCCAAIGLGLYGNDDFHNGILQAHGSGKQIVGMVANLTTRTEQLKQDIRSKILMSDIEDLFDKPAFNQTAVKILLDNVRMVKENTTRAVSSLETVLFMLRPREEGNSLKHVLGLTEKYESIRWPATLGFLTVLLLLCTILVIGVARSSRCALIFFSVFGLFGVIICWLLSGIYLSSSVALADFCMRPNDHLCRQVAMRQSDDVNFINCGNLRNRFILRLNESRDNIERARGAFLTIEVGQSIEQIERELSESKYQLQSLTGLLDRRNVEPKYALALKGLCGGGLLGLSLMMVASLVTAFLLTILVCVDSHTWIYLSNRRPYGDKSETTPFLNSSASTASPTGPILSGNSTINRTLLHHQQNQGSSLAVSSVGRNGTAQLRGLSSGHQTLGRLPSQTQSVHSVNIPGPNNGSSIKIENADKTDKPESREVPLNGFNRFDPKYVSIGPKALRDQHFGITNKCATLRHGGRYGGNLGLDKSQGPNPSPHLKKAQPPSVATKKSTMKYSDLTVNKGELDVKPQSTVYSIDTASSYRSPLPPPPPQQQQHLQLQQSNFSSIVNNKPKGISILNQPLPEIPQTTVQLPESSRNSHQPLSAANLNQYRSLQRPTPKSTNNPSRNIPLKEVTKPTVPHAKVNPPAPKVVPPMLPPKNRHKDDGNVRNKQNTQTLPTSKSQSLSQSQSRNHQSTHSTFGYDKGDVDKARN</sequence>
<gene>
    <name evidence="15" type="ORF">Bhyg_14815</name>
</gene>
<feature type="compositionally biased region" description="Basic and acidic residues" evidence="14">
    <location>
        <begin position="791"/>
        <end position="800"/>
    </location>
</feature>
<dbReference type="Pfam" id="PF04906">
    <property type="entry name" value="Tweety"/>
    <property type="match status" value="1"/>
</dbReference>
<evidence type="ECO:0000256" key="2">
    <source>
        <dbReference type="ARBA" id="ARBA00009849"/>
    </source>
</evidence>
<feature type="compositionally biased region" description="Polar residues" evidence="14">
    <location>
        <begin position="492"/>
        <end position="513"/>
    </location>
</feature>
<feature type="transmembrane region" description="Helical" evidence="13">
    <location>
        <begin position="222"/>
        <end position="244"/>
    </location>
</feature>
<evidence type="ECO:0000313" key="16">
    <source>
        <dbReference type="Proteomes" id="UP001151699"/>
    </source>
</evidence>
<comment type="function">
    <text evidence="13">Probable chloride channel.</text>
</comment>
<keyword evidence="5 13" id="KW-0812">Transmembrane</keyword>
<name>A0A9Q0MQN3_9DIPT</name>
<evidence type="ECO:0000256" key="6">
    <source>
        <dbReference type="ARBA" id="ARBA00022989"/>
    </source>
</evidence>
<keyword evidence="9 13" id="KW-0869">Chloride channel</keyword>
<evidence type="ECO:0000256" key="13">
    <source>
        <dbReference type="RuleBase" id="RU361114"/>
    </source>
</evidence>
<keyword evidence="4" id="KW-1003">Cell membrane</keyword>
<evidence type="ECO:0000256" key="3">
    <source>
        <dbReference type="ARBA" id="ARBA00022448"/>
    </source>
</evidence>
<dbReference type="PANTHER" id="PTHR12424">
    <property type="entry name" value="TWEETY-RELATED"/>
    <property type="match status" value="1"/>
</dbReference>
<feature type="transmembrane region" description="Helical" evidence="13">
    <location>
        <begin position="251"/>
        <end position="272"/>
    </location>
</feature>
<feature type="region of interest" description="Disordered" evidence="14">
    <location>
        <begin position="422"/>
        <end position="448"/>
    </location>
</feature>
<evidence type="ECO:0000256" key="12">
    <source>
        <dbReference type="ARBA" id="ARBA00023303"/>
    </source>
</evidence>
<dbReference type="InterPro" id="IPR006990">
    <property type="entry name" value="Tweety"/>
</dbReference>
<proteinExistence type="inferred from homology"/>
<keyword evidence="6 13" id="KW-1133">Transmembrane helix</keyword>
<dbReference type="OrthoDB" id="187568at2759"/>
<keyword evidence="3 13" id="KW-0813">Transport</keyword>
<feature type="compositionally biased region" description="Polar residues" evidence="14">
    <location>
        <begin position="757"/>
        <end position="767"/>
    </location>
</feature>
<feature type="transmembrane region" description="Helical" evidence="13">
    <location>
        <begin position="383"/>
        <end position="406"/>
    </location>
</feature>
<keyword evidence="10" id="KW-0325">Glycoprotein</keyword>
<comment type="subcellular location">
    <subcellularLocation>
        <location evidence="1 13">Cell membrane</location>
        <topology evidence="1 13">Multi-pass membrane protein</topology>
    </subcellularLocation>
</comment>
<evidence type="ECO:0000256" key="5">
    <source>
        <dbReference type="ARBA" id="ARBA00022692"/>
    </source>
</evidence>
<accession>A0A9Q0MQN3</accession>
<feature type="compositionally biased region" description="Polar residues" evidence="14">
    <location>
        <begin position="426"/>
        <end position="448"/>
    </location>
</feature>
<keyword evidence="16" id="KW-1185">Reference proteome</keyword>
<keyword evidence="7 13" id="KW-0406">Ion transport</keyword>
<evidence type="ECO:0000256" key="7">
    <source>
        <dbReference type="ARBA" id="ARBA00023065"/>
    </source>
</evidence>
<evidence type="ECO:0000256" key="4">
    <source>
        <dbReference type="ARBA" id="ARBA00022475"/>
    </source>
</evidence>
<comment type="caution">
    <text evidence="15">The sequence shown here is derived from an EMBL/GenBank/DDBJ whole genome shotgun (WGS) entry which is preliminary data.</text>
</comment>
<keyword evidence="11 13" id="KW-0868">Chloride</keyword>
<evidence type="ECO:0000256" key="11">
    <source>
        <dbReference type="ARBA" id="ARBA00023214"/>
    </source>
</evidence>
<evidence type="ECO:0000256" key="8">
    <source>
        <dbReference type="ARBA" id="ARBA00023136"/>
    </source>
</evidence>
<feature type="region of interest" description="Disordered" evidence="14">
    <location>
        <begin position="702"/>
        <end position="800"/>
    </location>
</feature>
<dbReference type="AlphaFoldDB" id="A0A9Q0MQN3"/>
<protein>
    <recommendedName>
        <fullName evidence="13">Protein tweety homolog</fullName>
    </recommendedName>
</protein>